<sequence>MRPYYITTAIAYPNAAPHIGHAYEYIATDAIARFKRLDGLDVRFLTGTDEHGLKVAQAAEAAGVPTAQLARRNSGVFQRMQEALHISFDRFIRTTDADHYKAAKEIWRRMDAAGDIYLGTYSGWYSVRDERFFVDSETKLLDNGIRVAVETGTPVTWTEKEQTYFFRLSAYVDKLLAHYDANPDFIGPEVRRNEVISFVSGGLEDFSISRTSFDWGVQVPEHPDHVMYVWIDALTNYLTGAGFPDTDSELFGRYWPANLHMIGKDIIRFHAVYWPAFLMSAGIELPRRIFAHGFLHNHGEKMSKSVGNIVDPMALVQTFGVDQVRYFLLREIPFGQDGNYSEEAIITRMNTDLANEFGNLAQRSLSMVAKNLGGVVPEPSEFTSADTALLTTADGLLERVRGNFDGQAMNLALEAIWLMLGEANKYFSSQQPWILRKSESEADQARFRTVLYTTCEVVRIAALLVQPVMPESAGKMLDLLGQEEDQRAFTAVSVRLAPGTVLPPPTGVFPRYQPSEIEGADPVKSSSKRREHNKRRE</sequence>
<dbReference type="SUPFAM" id="SSF47323">
    <property type="entry name" value="Anticodon-binding domain of a subclass of class I aminoacyl-tRNA synthetases"/>
    <property type="match status" value="1"/>
</dbReference>
<dbReference type="GO" id="GO:0006431">
    <property type="term" value="P:methionyl-tRNA aminoacylation"/>
    <property type="evidence" value="ECO:0007669"/>
    <property type="project" value="UniProtKB-UniRule"/>
</dbReference>
<dbReference type="EC" id="6.1.1.10" evidence="9"/>
<dbReference type="GO" id="GO:0005737">
    <property type="term" value="C:cytoplasm"/>
    <property type="evidence" value="ECO:0007669"/>
    <property type="project" value="UniProtKB-SubCell"/>
</dbReference>
<dbReference type="HAMAP" id="MF_01228">
    <property type="entry name" value="Met_tRNA_synth_type2"/>
    <property type="match status" value="1"/>
</dbReference>
<evidence type="ECO:0000313" key="14">
    <source>
        <dbReference type="Proteomes" id="UP000006900"/>
    </source>
</evidence>
<dbReference type="Gene3D" id="2.170.220.10">
    <property type="match status" value="1"/>
</dbReference>
<feature type="short sequence motif" description="'KMSKS' region" evidence="9">
    <location>
        <begin position="301"/>
        <end position="305"/>
    </location>
</feature>
<dbReference type="Gene3D" id="3.40.50.620">
    <property type="entry name" value="HUPs"/>
    <property type="match status" value="1"/>
</dbReference>
<feature type="region of interest" description="Disordered" evidence="10">
    <location>
        <begin position="503"/>
        <end position="537"/>
    </location>
</feature>
<keyword evidence="4 9" id="KW-0436">Ligase</keyword>
<evidence type="ECO:0000256" key="5">
    <source>
        <dbReference type="ARBA" id="ARBA00022741"/>
    </source>
</evidence>
<dbReference type="PRINTS" id="PR01041">
    <property type="entry name" value="TRNASYNTHMET"/>
</dbReference>
<dbReference type="FunFam" id="2.170.220.10:FF:000002">
    <property type="entry name" value="Methionine--tRNA ligase"/>
    <property type="match status" value="1"/>
</dbReference>
<dbReference type="InterPro" id="IPR015413">
    <property type="entry name" value="Methionyl/Leucyl_tRNA_Synth"/>
</dbReference>
<dbReference type="InterPro" id="IPR041872">
    <property type="entry name" value="Anticodon_Met"/>
</dbReference>
<comment type="subunit">
    <text evidence="9">Monomer.</text>
</comment>
<evidence type="ECO:0000256" key="3">
    <source>
        <dbReference type="ARBA" id="ARBA00022490"/>
    </source>
</evidence>
<organism evidence="13 14">
    <name type="scientific">Mycobacterium leprae (strain Br4923)</name>
    <dbReference type="NCBI Taxonomy" id="561304"/>
    <lineage>
        <taxon>Bacteria</taxon>
        <taxon>Bacillati</taxon>
        <taxon>Actinomycetota</taxon>
        <taxon>Actinomycetes</taxon>
        <taxon>Mycobacteriales</taxon>
        <taxon>Mycobacteriaceae</taxon>
        <taxon>Mycobacterium</taxon>
    </lineage>
</organism>
<reference evidence="13 14" key="1">
    <citation type="journal article" date="2009" name="Nat. Genet.">
        <title>Comparative genomic and phylogeographic analysis of Mycobacterium leprae.</title>
        <authorList>
            <person name="Monot M."/>
            <person name="Honore N."/>
            <person name="Garnier T."/>
            <person name="Zidane N."/>
            <person name="Sherafi D."/>
            <person name="Paniz-Mondolfi A."/>
            <person name="Matsuoka M."/>
            <person name="Taylor G.M."/>
            <person name="Donoghue H.D."/>
            <person name="Bouwman A."/>
            <person name="Mays S."/>
            <person name="Watson C."/>
            <person name="Lockwood D."/>
            <person name="Khamispour A."/>
            <person name="Dowlati Y."/>
            <person name="Jianping S."/>
            <person name="Rea T.H."/>
            <person name="Vera-Cabrera L."/>
            <person name="Stefani M.M."/>
            <person name="Banu S."/>
            <person name="Macdonald M."/>
            <person name="Sapkota B.R."/>
            <person name="Spencer J.S."/>
            <person name="Thomas J."/>
            <person name="Harshman K."/>
            <person name="Singh P."/>
            <person name="Busso P."/>
            <person name="Gattiker A."/>
            <person name="Rougemont J."/>
            <person name="Brennan P.J."/>
            <person name="Cole S.T."/>
        </authorList>
    </citation>
    <scope>NUCLEOTIDE SEQUENCE [LARGE SCALE GENOMIC DNA]</scope>
    <source>
        <strain evidence="14">Br4923</strain>
    </source>
</reference>
<dbReference type="InterPro" id="IPR014729">
    <property type="entry name" value="Rossmann-like_a/b/a_fold"/>
</dbReference>
<dbReference type="NCBIfam" id="NF008900">
    <property type="entry name" value="PRK12267.1"/>
    <property type="match status" value="1"/>
</dbReference>
<dbReference type="EMBL" id="FM211192">
    <property type="protein sequence ID" value="CAR70331.1"/>
    <property type="molecule type" value="Genomic_DNA"/>
</dbReference>
<dbReference type="CDD" id="cd00814">
    <property type="entry name" value="MetRS_core"/>
    <property type="match status" value="1"/>
</dbReference>
<dbReference type="Pfam" id="PF19303">
    <property type="entry name" value="Anticodon_3"/>
    <property type="match status" value="1"/>
</dbReference>
<keyword evidence="7 9" id="KW-0648">Protein biosynthesis</keyword>
<gene>
    <name evidence="13" type="primary">metS</name>
    <name evidence="9" type="synonym">metG</name>
    <name evidence="13" type="ordered locus">MLBr00238</name>
</gene>
<feature type="domain" description="Methionyl-tRNA synthetase anticodon-binding" evidence="12">
    <location>
        <begin position="376"/>
        <end position="511"/>
    </location>
</feature>
<protein>
    <recommendedName>
        <fullName evidence="9">Methionine--tRNA ligase</fullName>
        <ecNumber evidence="9">6.1.1.10</ecNumber>
    </recommendedName>
    <alternativeName>
        <fullName evidence="9">Methionyl-tRNA synthetase</fullName>
        <shortName evidence="9">MetRS</shortName>
    </alternativeName>
</protein>
<dbReference type="GO" id="GO:0004825">
    <property type="term" value="F:methionine-tRNA ligase activity"/>
    <property type="evidence" value="ECO:0007669"/>
    <property type="project" value="UniProtKB-UniRule"/>
</dbReference>
<evidence type="ECO:0000313" key="13">
    <source>
        <dbReference type="EMBL" id="CAR70331.1"/>
    </source>
</evidence>
<keyword evidence="5 9" id="KW-0547">Nucleotide-binding</keyword>
<feature type="short sequence motif" description="'HIGH' region" evidence="9">
    <location>
        <begin position="11"/>
        <end position="21"/>
    </location>
</feature>
<dbReference type="InterPro" id="IPR033911">
    <property type="entry name" value="MetRS_core"/>
</dbReference>
<proteinExistence type="inferred from homology"/>
<dbReference type="KEGG" id="mlb:MLBr00238"/>
<evidence type="ECO:0000256" key="8">
    <source>
        <dbReference type="ARBA" id="ARBA00023146"/>
    </source>
</evidence>
<dbReference type="PANTHER" id="PTHR43326">
    <property type="entry name" value="METHIONYL-TRNA SYNTHETASE"/>
    <property type="match status" value="1"/>
</dbReference>
<dbReference type="InterPro" id="IPR023457">
    <property type="entry name" value="Met-tRNA_synth_2"/>
</dbReference>
<dbReference type="Proteomes" id="UP000006900">
    <property type="component" value="Chromosome"/>
</dbReference>
<feature type="compositionally biased region" description="Basic residues" evidence="10">
    <location>
        <begin position="526"/>
        <end position="537"/>
    </location>
</feature>
<keyword evidence="8 9" id="KW-0030">Aminoacyl-tRNA synthetase</keyword>
<comment type="similarity">
    <text evidence="9">Belongs to the class-I aminoacyl-tRNA synthetase family. MetG type 2B subfamily.</text>
</comment>
<evidence type="ECO:0000256" key="7">
    <source>
        <dbReference type="ARBA" id="ARBA00022917"/>
    </source>
</evidence>
<dbReference type="PANTHER" id="PTHR43326:SF1">
    <property type="entry name" value="METHIONINE--TRNA LIGASE, MITOCHONDRIAL"/>
    <property type="match status" value="1"/>
</dbReference>
<evidence type="ECO:0000256" key="9">
    <source>
        <dbReference type="HAMAP-Rule" id="MF_01228"/>
    </source>
</evidence>
<comment type="catalytic activity">
    <reaction evidence="9">
        <text>tRNA(Met) + L-methionine + ATP = L-methionyl-tRNA(Met) + AMP + diphosphate</text>
        <dbReference type="Rhea" id="RHEA:13481"/>
        <dbReference type="Rhea" id="RHEA-COMP:9667"/>
        <dbReference type="Rhea" id="RHEA-COMP:9698"/>
        <dbReference type="ChEBI" id="CHEBI:30616"/>
        <dbReference type="ChEBI" id="CHEBI:33019"/>
        <dbReference type="ChEBI" id="CHEBI:57844"/>
        <dbReference type="ChEBI" id="CHEBI:78442"/>
        <dbReference type="ChEBI" id="CHEBI:78530"/>
        <dbReference type="ChEBI" id="CHEBI:456215"/>
        <dbReference type="EC" id="6.1.1.10"/>
    </reaction>
</comment>
<dbReference type="PROSITE" id="PS00178">
    <property type="entry name" value="AA_TRNA_LIGASE_I"/>
    <property type="match status" value="1"/>
</dbReference>
<keyword evidence="3 9" id="KW-0963">Cytoplasm</keyword>
<dbReference type="Gene3D" id="1.10.730.10">
    <property type="entry name" value="Isoleucyl-tRNA Synthetase, Domain 1"/>
    <property type="match status" value="1"/>
</dbReference>
<dbReference type="NCBIfam" id="TIGR00398">
    <property type="entry name" value="metG"/>
    <property type="match status" value="1"/>
</dbReference>
<evidence type="ECO:0000256" key="4">
    <source>
        <dbReference type="ARBA" id="ARBA00022598"/>
    </source>
</evidence>
<feature type="domain" description="Methionyl/Leucyl tRNA synthetase" evidence="11">
    <location>
        <begin position="4"/>
        <end position="364"/>
    </location>
</feature>
<dbReference type="GO" id="GO:0005524">
    <property type="term" value="F:ATP binding"/>
    <property type="evidence" value="ECO:0007669"/>
    <property type="project" value="UniProtKB-UniRule"/>
</dbReference>
<dbReference type="HOGENOM" id="CLU_009710_9_4_11"/>
<dbReference type="InterPro" id="IPR014758">
    <property type="entry name" value="Met-tRNA_synth"/>
</dbReference>
<evidence type="ECO:0000256" key="2">
    <source>
        <dbReference type="ARBA" id="ARBA00004496"/>
    </source>
</evidence>
<comment type="function">
    <text evidence="1 9">Is required not only for elongation of protein synthesis but also for the initiation of all mRNA translation through initiator tRNA(fMet) aminoacylation.</text>
</comment>
<evidence type="ECO:0000259" key="11">
    <source>
        <dbReference type="Pfam" id="PF09334"/>
    </source>
</evidence>
<evidence type="ECO:0000256" key="1">
    <source>
        <dbReference type="ARBA" id="ARBA00003314"/>
    </source>
</evidence>
<dbReference type="InterPro" id="IPR001412">
    <property type="entry name" value="aa-tRNA-synth_I_CS"/>
</dbReference>
<comment type="caution">
    <text evidence="9">Lacks conserved residue(s) required for the propagation of feature annotation.</text>
</comment>
<evidence type="ECO:0000256" key="10">
    <source>
        <dbReference type="SAM" id="MobiDB-lite"/>
    </source>
</evidence>
<evidence type="ECO:0000256" key="6">
    <source>
        <dbReference type="ARBA" id="ARBA00022840"/>
    </source>
</evidence>
<dbReference type="AlphaFoldDB" id="A0A0H3MPD0"/>
<keyword evidence="6 9" id="KW-0067">ATP-binding</keyword>
<evidence type="ECO:0000259" key="12">
    <source>
        <dbReference type="Pfam" id="PF19303"/>
    </source>
</evidence>
<name>A0A0H3MPD0_MYCLB</name>
<dbReference type="SUPFAM" id="SSF52374">
    <property type="entry name" value="Nucleotidylyl transferase"/>
    <property type="match status" value="1"/>
</dbReference>
<dbReference type="InterPro" id="IPR009080">
    <property type="entry name" value="tRNAsynth_Ia_anticodon-bd"/>
</dbReference>
<dbReference type="Pfam" id="PF09334">
    <property type="entry name" value="tRNA-synt_1g"/>
    <property type="match status" value="1"/>
</dbReference>
<comment type="subcellular location">
    <subcellularLocation>
        <location evidence="2 9">Cytoplasm</location>
    </subcellularLocation>
</comment>
<dbReference type="CDD" id="cd07957">
    <property type="entry name" value="Anticodon_Ia_Met"/>
    <property type="match status" value="1"/>
</dbReference>
<accession>A0A0H3MPD0</accession>